<organism evidence="9 10">
    <name type="scientific">Tortispora caseinolytica NRRL Y-17796</name>
    <dbReference type="NCBI Taxonomy" id="767744"/>
    <lineage>
        <taxon>Eukaryota</taxon>
        <taxon>Fungi</taxon>
        <taxon>Dikarya</taxon>
        <taxon>Ascomycota</taxon>
        <taxon>Saccharomycotina</taxon>
        <taxon>Trigonopsidomycetes</taxon>
        <taxon>Trigonopsidales</taxon>
        <taxon>Trigonopsidaceae</taxon>
        <taxon>Tortispora</taxon>
    </lineage>
</organism>
<dbReference type="PROSITE" id="PS51366">
    <property type="entry name" value="MI"/>
    <property type="match status" value="1"/>
</dbReference>
<dbReference type="OrthoDB" id="3938623at2759"/>
<protein>
    <recommendedName>
        <fullName evidence="6">Pre-mRNA-splicing factor CWC22</fullName>
    </recommendedName>
</protein>
<evidence type="ECO:0000313" key="10">
    <source>
        <dbReference type="Proteomes" id="UP000095023"/>
    </source>
</evidence>
<dbReference type="AlphaFoldDB" id="A0A1E4TMH8"/>
<dbReference type="InterPro" id="IPR003890">
    <property type="entry name" value="MIF4G-like_typ-3"/>
</dbReference>
<comment type="subcellular location">
    <subcellularLocation>
        <location evidence="1">Nucleus</location>
    </subcellularLocation>
</comment>
<dbReference type="GO" id="GO:0071013">
    <property type="term" value="C:catalytic step 2 spliceosome"/>
    <property type="evidence" value="ECO:0007669"/>
    <property type="project" value="TreeGrafter"/>
</dbReference>
<feature type="domain" description="MI" evidence="8">
    <location>
        <begin position="283"/>
        <end position="399"/>
    </location>
</feature>
<proteinExistence type="inferred from homology"/>
<feature type="non-terminal residue" evidence="9">
    <location>
        <position position="1"/>
    </location>
</feature>
<dbReference type="GO" id="GO:0003723">
    <property type="term" value="F:RNA binding"/>
    <property type="evidence" value="ECO:0007669"/>
    <property type="project" value="InterPro"/>
</dbReference>
<evidence type="ECO:0000256" key="2">
    <source>
        <dbReference type="ARBA" id="ARBA00006856"/>
    </source>
</evidence>
<dbReference type="Gene3D" id="1.25.40.180">
    <property type="match status" value="2"/>
</dbReference>
<evidence type="ECO:0000256" key="5">
    <source>
        <dbReference type="ARBA" id="ARBA00023242"/>
    </source>
</evidence>
<comment type="similarity">
    <text evidence="2">Belongs to the CWC22 family.</text>
</comment>
<feature type="non-terminal residue" evidence="9">
    <location>
        <position position="479"/>
    </location>
</feature>
<dbReference type="EMBL" id="KV453841">
    <property type="protein sequence ID" value="ODV92858.1"/>
    <property type="molecule type" value="Genomic_DNA"/>
</dbReference>
<dbReference type="Pfam" id="PF02854">
    <property type="entry name" value="MIF4G"/>
    <property type="match status" value="1"/>
</dbReference>
<accession>A0A1E4TMH8</accession>
<evidence type="ECO:0000256" key="1">
    <source>
        <dbReference type="ARBA" id="ARBA00004123"/>
    </source>
</evidence>
<dbReference type="PANTHER" id="PTHR18034:SF3">
    <property type="entry name" value="PRE-MRNA-SPLICING FACTOR CWC22 HOMOLOG"/>
    <property type="match status" value="1"/>
</dbReference>
<dbReference type="Proteomes" id="UP000095023">
    <property type="component" value="Unassembled WGS sequence"/>
</dbReference>
<dbReference type="InterPro" id="IPR016024">
    <property type="entry name" value="ARM-type_fold"/>
</dbReference>
<evidence type="ECO:0000256" key="7">
    <source>
        <dbReference type="SAM" id="MobiDB-lite"/>
    </source>
</evidence>
<evidence type="ECO:0000313" key="9">
    <source>
        <dbReference type="EMBL" id="ODV92858.1"/>
    </source>
</evidence>
<evidence type="ECO:0000256" key="4">
    <source>
        <dbReference type="ARBA" id="ARBA00023187"/>
    </source>
</evidence>
<keyword evidence="3" id="KW-0507">mRNA processing</keyword>
<dbReference type="SMART" id="SM00544">
    <property type="entry name" value="MA3"/>
    <property type="match status" value="1"/>
</dbReference>
<dbReference type="Pfam" id="PF02847">
    <property type="entry name" value="MA3"/>
    <property type="match status" value="1"/>
</dbReference>
<dbReference type="SMART" id="SM00543">
    <property type="entry name" value="MIF4G"/>
    <property type="match status" value="1"/>
</dbReference>
<feature type="region of interest" description="Disordered" evidence="7">
    <location>
        <begin position="249"/>
        <end position="268"/>
    </location>
</feature>
<dbReference type="PANTHER" id="PTHR18034">
    <property type="entry name" value="CELL CYCLE CONTROL PROTEIN CWF22-RELATED"/>
    <property type="match status" value="1"/>
</dbReference>
<sequence length="479" mass="55426">QREKWSRLKSNLTGYINRVDRSNVTDMAMNVFRENIIRGKGLYCEIIMKAQREMVSLTPVYACLTAIINTRIPEVAILLIHRLLLAFKSEEPRPAAIFLAHLYNYAVVDDLLILEMASSLLCDKSDQSLDVLVDLLLASGAALDSNAKSRVNSIYDQLRSLLNTDQTLSNKLKTRLLSLFEERKSEFARHPAIESELDLIEEDDQIRHRIQLTDLLDSHEELNEFKFDPDFDARESEYENLVHEIIEPTPETDNQEGKQISKETTAEPAKSDIIDMTGTQLTNFKKTVYLTMMSSIDFEECCHKLLGLKIPKQYEYELVKVIFESCAQEKVYSKYYGLIAERFCQLRRSWRSLFEQAFREYYTEIHRYDTSQLRNLARIFAYILATDALPWTVMSEIEMSPETTNPSSRVFLKFLFQNLQEEMGMSDLKAKFYSEELAPYMGGLIPADDLDNLRFSINFFTAINMGPLTDTMRELLAQL</sequence>
<evidence type="ECO:0000256" key="6">
    <source>
        <dbReference type="ARBA" id="ARBA00040804"/>
    </source>
</evidence>
<name>A0A1E4TMH8_9ASCO</name>
<evidence type="ECO:0000259" key="8">
    <source>
        <dbReference type="PROSITE" id="PS51366"/>
    </source>
</evidence>
<dbReference type="InterPro" id="IPR050781">
    <property type="entry name" value="CWC22_splicing_factor"/>
</dbReference>
<dbReference type="SUPFAM" id="SSF48371">
    <property type="entry name" value="ARM repeat"/>
    <property type="match status" value="1"/>
</dbReference>
<evidence type="ECO:0000256" key="3">
    <source>
        <dbReference type="ARBA" id="ARBA00022664"/>
    </source>
</evidence>
<keyword evidence="4" id="KW-0508">mRNA splicing</keyword>
<keyword evidence="5" id="KW-0539">Nucleus</keyword>
<reference evidence="10" key="1">
    <citation type="submission" date="2016-02" db="EMBL/GenBank/DDBJ databases">
        <title>Comparative genomics of biotechnologically important yeasts.</title>
        <authorList>
            <consortium name="DOE Joint Genome Institute"/>
            <person name="Riley R."/>
            <person name="Haridas S."/>
            <person name="Wolfe K.H."/>
            <person name="Lopes M.R."/>
            <person name="Hittinger C.T."/>
            <person name="Goker M."/>
            <person name="Salamov A."/>
            <person name="Wisecaver J."/>
            <person name="Long T.M."/>
            <person name="Aerts A.L."/>
            <person name="Barry K."/>
            <person name="Choi C."/>
            <person name="Clum A."/>
            <person name="Coughlan A.Y."/>
            <person name="Deshpande S."/>
            <person name="Douglass A.P."/>
            <person name="Hanson S.J."/>
            <person name="Klenk H.-P."/>
            <person name="Labutti K."/>
            <person name="Lapidus A."/>
            <person name="Lindquist E."/>
            <person name="Lipzen A."/>
            <person name="Meier-Kolthoff J.P."/>
            <person name="Ohm R.A."/>
            <person name="Otillar R.P."/>
            <person name="Pangilinan J."/>
            <person name="Peng Y."/>
            <person name="Rokas A."/>
            <person name="Rosa C.A."/>
            <person name="Scheuner C."/>
            <person name="Sibirny A.A."/>
            <person name="Slot J.C."/>
            <person name="Stielow J.B."/>
            <person name="Sun H."/>
            <person name="Kurtzman C.P."/>
            <person name="Blackwell M."/>
            <person name="Jeffries T.W."/>
            <person name="Grigoriev I.V."/>
        </authorList>
    </citation>
    <scope>NUCLEOTIDE SEQUENCE [LARGE SCALE GENOMIC DNA]</scope>
    <source>
        <strain evidence="10">NRRL Y-17796</strain>
    </source>
</reference>
<keyword evidence="10" id="KW-1185">Reference proteome</keyword>
<gene>
    <name evidence="9" type="ORF">CANCADRAFT_20522</name>
</gene>
<dbReference type="InterPro" id="IPR003891">
    <property type="entry name" value="Initiation_fac_eIF4g_MI"/>
</dbReference>
<feature type="compositionally biased region" description="Basic and acidic residues" evidence="7">
    <location>
        <begin position="255"/>
        <end position="268"/>
    </location>
</feature>
<dbReference type="GO" id="GO:0000398">
    <property type="term" value="P:mRNA splicing, via spliceosome"/>
    <property type="evidence" value="ECO:0007669"/>
    <property type="project" value="TreeGrafter"/>
</dbReference>